<evidence type="ECO:0000313" key="8">
    <source>
        <dbReference type="Ensembl" id="ENSCSAVP00000011186.1"/>
    </source>
</evidence>
<dbReference type="Ensembl" id="ENSCSAVT00000011317.1">
    <property type="protein sequence ID" value="ENSCSAVP00000011186.1"/>
    <property type="gene ID" value="ENSCSAVG00000006541.1"/>
</dbReference>
<dbReference type="InterPro" id="IPR051434">
    <property type="entry name" value="DnaJ_C_subfamily_member5"/>
</dbReference>
<dbReference type="PANTHER" id="PTHR44027">
    <property type="entry name" value="DNAJ HOMOLOG SUBFAMILY C MEMBER 5 HOMOLOG"/>
    <property type="match status" value="1"/>
</dbReference>
<dbReference type="CDD" id="cd06257">
    <property type="entry name" value="DnaJ"/>
    <property type="match status" value="1"/>
</dbReference>
<evidence type="ECO:0000256" key="3">
    <source>
        <dbReference type="ARBA" id="ARBA00023139"/>
    </source>
</evidence>
<accession>H2Z0S4</accession>
<dbReference type="HOGENOM" id="CLU_017633_14_0_1"/>
<dbReference type="SMART" id="SM00271">
    <property type="entry name" value="DnaJ"/>
    <property type="match status" value="1"/>
</dbReference>
<sequence length="206" mass="22886">MASNPQPKEGAGVQRKLSRKGESLYQVLELEKGATQEEIKKKYRRLALKYHPDKNHDPAATEKFKEINNANKILQDEKKKEIYDEYGSLGLYIADQIGEDNLRAYFAFQSPIAKALSVFCCLITGCCFCCCCCCFCFNCCCGACKPELDEEFNVPPEDLADDDSETVTSQPQGSSPPSATPLPDSSNEKVPLTSAQQTQDYQTNLP</sequence>
<dbReference type="InParanoid" id="H2Z0S4"/>
<keyword evidence="3" id="KW-0564">Palmitate</keyword>
<keyword evidence="2" id="KW-0472">Membrane</keyword>
<feature type="compositionally biased region" description="Acidic residues" evidence="6">
    <location>
        <begin position="155"/>
        <end position="165"/>
    </location>
</feature>
<keyword evidence="9" id="KW-1185">Reference proteome</keyword>
<comment type="subcellular location">
    <subcellularLocation>
        <location evidence="1">Membrane</location>
        <topology evidence="1">Lipid-anchor</topology>
    </subcellularLocation>
</comment>
<evidence type="ECO:0000256" key="1">
    <source>
        <dbReference type="ARBA" id="ARBA00004635"/>
    </source>
</evidence>
<proteinExistence type="predicted"/>
<dbReference type="eggNOG" id="KOG0716">
    <property type="taxonomic scope" value="Eukaryota"/>
</dbReference>
<dbReference type="PROSITE" id="PS50076">
    <property type="entry name" value="DNAJ_2"/>
    <property type="match status" value="1"/>
</dbReference>
<feature type="domain" description="J" evidence="7">
    <location>
        <begin position="23"/>
        <end position="87"/>
    </location>
</feature>
<dbReference type="Proteomes" id="UP000007875">
    <property type="component" value="Unassembled WGS sequence"/>
</dbReference>
<evidence type="ECO:0000256" key="2">
    <source>
        <dbReference type="ARBA" id="ARBA00023136"/>
    </source>
</evidence>
<feature type="region of interest" description="Disordered" evidence="6">
    <location>
        <begin position="155"/>
        <end position="206"/>
    </location>
</feature>
<feature type="compositionally biased region" description="Polar residues" evidence="6">
    <location>
        <begin position="193"/>
        <end position="206"/>
    </location>
</feature>
<dbReference type="Gene3D" id="1.10.287.110">
    <property type="entry name" value="DnaJ domain"/>
    <property type="match status" value="1"/>
</dbReference>
<dbReference type="FunCoup" id="H2Z0S4">
    <property type="interactions" value="482"/>
</dbReference>
<reference evidence="9" key="1">
    <citation type="submission" date="2003-08" db="EMBL/GenBank/DDBJ databases">
        <authorList>
            <person name="Birren B."/>
            <person name="Nusbaum C."/>
            <person name="Abebe A."/>
            <person name="Abouelleil A."/>
            <person name="Adekoya E."/>
            <person name="Ait-zahra M."/>
            <person name="Allen N."/>
            <person name="Allen T."/>
            <person name="An P."/>
            <person name="Anderson M."/>
            <person name="Anderson S."/>
            <person name="Arachchi H."/>
            <person name="Armbruster J."/>
            <person name="Bachantsang P."/>
            <person name="Baldwin J."/>
            <person name="Barry A."/>
            <person name="Bayul T."/>
            <person name="Blitshsteyn B."/>
            <person name="Bloom T."/>
            <person name="Blye J."/>
            <person name="Boguslavskiy L."/>
            <person name="Borowsky M."/>
            <person name="Boukhgalter B."/>
            <person name="Brunache A."/>
            <person name="Butler J."/>
            <person name="Calixte N."/>
            <person name="Calvo S."/>
            <person name="Camarata J."/>
            <person name="Campo K."/>
            <person name="Chang J."/>
            <person name="Cheshatsang Y."/>
            <person name="Citroen M."/>
            <person name="Collymore A."/>
            <person name="Considine T."/>
            <person name="Cook A."/>
            <person name="Cooke P."/>
            <person name="Corum B."/>
            <person name="Cuomo C."/>
            <person name="David R."/>
            <person name="Dawoe T."/>
            <person name="Degray S."/>
            <person name="Dodge S."/>
            <person name="Dooley K."/>
            <person name="Dorje P."/>
            <person name="Dorjee K."/>
            <person name="Dorris L."/>
            <person name="Duffey N."/>
            <person name="Dupes A."/>
            <person name="Elkins T."/>
            <person name="Engels R."/>
            <person name="Erickson J."/>
            <person name="Farina A."/>
            <person name="Faro S."/>
            <person name="Ferreira P."/>
            <person name="Fischer H."/>
            <person name="Fitzgerald M."/>
            <person name="Foley K."/>
            <person name="Gage D."/>
            <person name="Galagan J."/>
            <person name="Gearin G."/>
            <person name="Gnerre S."/>
            <person name="Gnirke A."/>
            <person name="Goyette A."/>
            <person name="Graham J."/>
            <person name="Grandbois E."/>
            <person name="Gyaltsen K."/>
            <person name="Hafez N."/>
            <person name="Hagopian D."/>
            <person name="Hagos B."/>
            <person name="Hall J."/>
            <person name="Hatcher B."/>
            <person name="Heller A."/>
            <person name="Higgins H."/>
            <person name="Honan T."/>
            <person name="Horn A."/>
            <person name="Houde N."/>
            <person name="Hughes L."/>
            <person name="Hulme W."/>
            <person name="Husby E."/>
            <person name="Iliev I."/>
            <person name="Jaffe D."/>
            <person name="Jones C."/>
            <person name="Kamal M."/>
            <person name="Kamat A."/>
            <person name="Kamvysselis M."/>
            <person name="Karlsson E."/>
            <person name="Kells C."/>
            <person name="Kieu A."/>
            <person name="Kisner P."/>
            <person name="Kodira C."/>
            <person name="Kulbokas E."/>
            <person name="Labutti K."/>
            <person name="Lama D."/>
            <person name="Landers T."/>
            <person name="Leger J."/>
            <person name="Levine S."/>
            <person name="Lewis D."/>
            <person name="Lewis T."/>
            <person name="Lindblad-toh K."/>
            <person name="Liu X."/>
            <person name="Lokyitsang T."/>
            <person name="Lokyitsang Y."/>
            <person name="Lucien O."/>
            <person name="Lui A."/>
            <person name="Ma L.J."/>
            <person name="Mabbitt R."/>
            <person name="Macdonald J."/>
            <person name="Maclean C."/>
            <person name="Major J."/>
            <person name="Manning J."/>
            <person name="Marabella R."/>
            <person name="Maru K."/>
            <person name="Matthews C."/>
            <person name="Mauceli E."/>
            <person name="Mccarthy M."/>
            <person name="Mcdonough S."/>
            <person name="Mcghee T."/>
            <person name="Meldrim J."/>
            <person name="Meneus L."/>
            <person name="Mesirov J."/>
            <person name="Mihalev A."/>
            <person name="Mihova T."/>
            <person name="Mikkelsen T."/>
            <person name="Mlenga V."/>
            <person name="Moru K."/>
            <person name="Mozes J."/>
            <person name="Mulrain L."/>
            <person name="Munson G."/>
            <person name="Naylor J."/>
            <person name="Newes C."/>
            <person name="Nguyen C."/>
            <person name="Nguyen N."/>
            <person name="Nguyen T."/>
            <person name="Nicol R."/>
            <person name="Nielsen C."/>
            <person name="Nizzari M."/>
            <person name="Norbu C."/>
            <person name="Norbu N."/>
            <person name="O'donnell P."/>
            <person name="Okoawo O."/>
            <person name="O'leary S."/>
            <person name="Omotosho B."/>
            <person name="O'neill K."/>
            <person name="Osman S."/>
            <person name="Parker S."/>
            <person name="Perrin D."/>
            <person name="Phunkhang P."/>
            <person name="Piqani B."/>
            <person name="Purcell S."/>
            <person name="Rachupka T."/>
            <person name="Ramasamy U."/>
            <person name="Rameau R."/>
            <person name="Ray V."/>
            <person name="Raymond C."/>
            <person name="Retta R."/>
            <person name="Richardson S."/>
            <person name="Rise C."/>
            <person name="Rodriguez J."/>
            <person name="Rogers J."/>
            <person name="Rogov P."/>
            <person name="Rutman M."/>
            <person name="Schupbach R."/>
            <person name="Seaman C."/>
            <person name="Settipalli S."/>
            <person name="Sharpe T."/>
            <person name="Sheridan J."/>
            <person name="Sherpa N."/>
            <person name="Shi J."/>
            <person name="Smirnov S."/>
            <person name="Smith C."/>
            <person name="Sougnez C."/>
            <person name="Spencer B."/>
            <person name="Stalker J."/>
            <person name="Stange-thomann N."/>
            <person name="Stavropoulos S."/>
            <person name="Stetson K."/>
            <person name="Stone C."/>
            <person name="Stone S."/>
            <person name="Stubbs M."/>
            <person name="Talamas J."/>
            <person name="Tchuinga P."/>
            <person name="Tenzing P."/>
            <person name="Tesfaye S."/>
            <person name="Theodore J."/>
            <person name="Thoulutsang Y."/>
            <person name="Topham K."/>
            <person name="Towey S."/>
            <person name="Tsamla T."/>
            <person name="Tsomo N."/>
            <person name="Vallee D."/>
            <person name="Vassiliev H."/>
            <person name="Venkataraman V."/>
            <person name="Vinson J."/>
            <person name="Vo A."/>
            <person name="Wade C."/>
            <person name="Wang S."/>
            <person name="Wangchuk T."/>
            <person name="Wangdi T."/>
            <person name="Whittaker C."/>
            <person name="Wilkinson J."/>
            <person name="Wu Y."/>
            <person name="Wyman D."/>
            <person name="Yadav S."/>
            <person name="Yang S."/>
            <person name="Yang X."/>
            <person name="Yeager S."/>
            <person name="Yee E."/>
            <person name="Young G."/>
            <person name="Zainoun J."/>
            <person name="Zembeck L."/>
            <person name="Zimmer A."/>
            <person name="Zody M."/>
            <person name="Lander E."/>
        </authorList>
    </citation>
    <scope>NUCLEOTIDE SEQUENCE [LARGE SCALE GENOMIC DNA]</scope>
</reference>
<keyword evidence="5" id="KW-0449">Lipoprotein</keyword>
<feature type="compositionally biased region" description="Polar residues" evidence="6">
    <location>
        <begin position="166"/>
        <end position="177"/>
    </location>
</feature>
<dbReference type="OMA" id="CCLCCNF"/>
<reference evidence="8" key="3">
    <citation type="submission" date="2025-09" db="UniProtKB">
        <authorList>
            <consortium name="Ensembl"/>
        </authorList>
    </citation>
    <scope>IDENTIFICATION</scope>
</reference>
<dbReference type="PANTHER" id="PTHR44027:SF7">
    <property type="entry name" value="DNAJ HOMOLOG SUBFAMILY C MEMBER 5 HOMOLOG"/>
    <property type="match status" value="1"/>
</dbReference>
<protein>
    <recommendedName>
        <fullName evidence="7">J domain-containing protein</fullName>
    </recommendedName>
</protein>
<organism evidence="8 9">
    <name type="scientific">Ciona savignyi</name>
    <name type="common">Pacific transparent sea squirt</name>
    <dbReference type="NCBI Taxonomy" id="51511"/>
    <lineage>
        <taxon>Eukaryota</taxon>
        <taxon>Metazoa</taxon>
        <taxon>Chordata</taxon>
        <taxon>Tunicata</taxon>
        <taxon>Ascidiacea</taxon>
        <taxon>Phlebobranchia</taxon>
        <taxon>Cionidae</taxon>
        <taxon>Ciona</taxon>
    </lineage>
</organism>
<dbReference type="PRINTS" id="PR00625">
    <property type="entry name" value="JDOMAIN"/>
</dbReference>
<dbReference type="InterPro" id="IPR036869">
    <property type="entry name" value="J_dom_sf"/>
</dbReference>
<reference evidence="8" key="2">
    <citation type="submission" date="2025-08" db="UniProtKB">
        <authorList>
            <consortium name="Ensembl"/>
        </authorList>
    </citation>
    <scope>IDENTIFICATION</scope>
</reference>
<evidence type="ECO:0000256" key="5">
    <source>
        <dbReference type="ARBA" id="ARBA00023288"/>
    </source>
</evidence>
<dbReference type="GO" id="GO:0016020">
    <property type="term" value="C:membrane"/>
    <property type="evidence" value="ECO:0007669"/>
    <property type="project" value="UniProtKB-SubCell"/>
</dbReference>
<evidence type="ECO:0000259" key="7">
    <source>
        <dbReference type="PROSITE" id="PS50076"/>
    </source>
</evidence>
<keyword evidence="4" id="KW-0143">Chaperone</keyword>
<dbReference type="InterPro" id="IPR001623">
    <property type="entry name" value="DnaJ_domain"/>
</dbReference>
<evidence type="ECO:0000313" key="9">
    <source>
        <dbReference type="Proteomes" id="UP000007875"/>
    </source>
</evidence>
<dbReference type="SUPFAM" id="SSF46565">
    <property type="entry name" value="Chaperone J-domain"/>
    <property type="match status" value="1"/>
</dbReference>
<dbReference type="GeneTree" id="ENSGT00940000168301"/>
<dbReference type="STRING" id="51511.ENSCSAVP00000011186"/>
<evidence type="ECO:0000256" key="6">
    <source>
        <dbReference type="SAM" id="MobiDB-lite"/>
    </source>
</evidence>
<name>H2Z0S4_CIOSA</name>
<dbReference type="AlphaFoldDB" id="H2Z0S4"/>
<dbReference type="GO" id="GO:0005737">
    <property type="term" value="C:cytoplasm"/>
    <property type="evidence" value="ECO:0007669"/>
    <property type="project" value="UniProtKB-ARBA"/>
</dbReference>
<dbReference type="Pfam" id="PF00226">
    <property type="entry name" value="DnaJ"/>
    <property type="match status" value="1"/>
</dbReference>
<evidence type="ECO:0000256" key="4">
    <source>
        <dbReference type="ARBA" id="ARBA00023186"/>
    </source>
</evidence>